<dbReference type="STRING" id="1245748.A0A229YS26"/>
<gene>
    <name evidence="3" type="ORF">CFD26_102653</name>
</gene>
<comment type="caution">
    <text evidence="3">The sequence shown here is derived from an EMBL/GenBank/DDBJ whole genome shotgun (WGS) entry which is preliminary data.</text>
</comment>
<keyword evidence="4" id="KW-1185">Reference proteome</keyword>
<sequence length="351" mass="40414">MSLASPECRDPVSPRRSRRLARQPPEVDSRNGHTSKANCQQSVNGMPEPSETFTSLIDAARARVERYVNGSRPQEDYLRPSLNAFLEWLPPGGQTSVARDIVNAGNDDQKLWQAFHDLLTGILYPMMAESRTPPEPESPFNFRKPNLEVFAGTLIQPEVQDPDFRDEKHDGYLPAREPHGNVECADIIPCSYTSWAGSQWWEVFYRCFPRVCRSRLRTPSNGMMLLKFLHESFRMFDMAFVKTEEQNVYDIKVYTRDWILTTLLQPDYPKVKFQRSEGAENISLPDPMFLDCHHRLAEIINATDLPYYIWGKMRDWRDLKKYGGTDGCLRPNGSTDITGILNTALWPYIVE</sequence>
<feature type="compositionally biased region" description="Polar residues" evidence="1">
    <location>
        <begin position="32"/>
        <end position="44"/>
    </location>
</feature>
<feature type="domain" description="HNH nuclease" evidence="2">
    <location>
        <begin position="178"/>
        <end position="241"/>
    </location>
</feature>
<dbReference type="InterPro" id="IPR003615">
    <property type="entry name" value="HNH_nuc"/>
</dbReference>
<protein>
    <recommendedName>
        <fullName evidence="2">HNH nuclease domain-containing protein</fullName>
    </recommendedName>
</protein>
<dbReference type="AlphaFoldDB" id="A0A229YS26"/>
<proteinExistence type="predicted"/>
<evidence type="ECO:0000313" key="4">
    <source>
        <dbReference type="Proteomes" id="UP000215289"/>
    </source>
</evidence>
<feature type="region of interest" description="Disordered" evidence="1">
    <location>
        <begin position="1"/>
        <end position="50"/>
    </location>
</feature>
<dbReference type="OrthoDB" id="2104739at2759"/>
<evidence type="ECO:0000256" key="1">
    <source>
        <dbReference type="SAM" id="MobiDB-lite"/>
    </source>
</evidence>
<evidence type="ECO:0000313" key="3">
    <source>
        <dbReference type="EMBL" id="RLL93603.1"/>
    </source>
</evidence>
<organism evidence="3 4">
    <name type="scientific">Aspergillus turcosus</name>
    <dbReference type="NCBI Taxonomy" id="1245748"/>
    <lineage>
        <taxon>Eukaryota</taxon>
        <taxon>Fungi</taxon>
        <taxon>Dikarya</taxon>
        <taxon>Ascomycota</taxon>
        <taxon>Pezizomycotina</taxon>
        <taxon>Eurotiomycetes</taxon>
        <taxon>Eurotiomycetidae</taxon>
        <taxon>Eurotiales</taxon>
        <taxon>Aspergillaceae</taxon>
        <taxon>Aspergillus</taxon>
        <taxon>Aspergillus subgen. Fumigati</taxon>
    </lineage>
</organism>
<evidence type="ECO:0000259" key="2">
    <source>
        <dbReference type="Pfam" id="PF13391"/>
    </source>
</evidence>
<dbReference type="Proteomes" id="UP000215289">
    <property type="component" value="Unassembled WGS sequence"/>
</dbReference>
<reference evidence="3 4" key="1">
    <citation type="submission" date="2018-08" db="EMBL/GenBank/DDBJ databases">
        <title>Draft genome sequences of two Aspergillus turcosus clinical strains isolated from bronchoalveolar lavage fluid: one azole-susceptible and the other azole-resistant.</title>
        <authorList>
            <person name="Parent-Michaud M."/>
            <person name="Dufresne P.J."/>
            <person name="Fournier E."/>
            <person name="Martineau C."/>
            <person name="Moreira S."/>
            <person name="Perkins V."/>
            <person name="De Repentigny L."/>
            <person name="Dufresne S.F."/>
        </authorList>
    </citation>
    <scope>NUCLEOTIDE SEQUENCE [LARGE SCALE GENOMIC DNA]</scope>
    <source>
        <strain evidence="3">HMR AF 1038</strain>
    </source>
</reference>
<dbReference type="Pfam" id="PF13391">
    <property type="entry name" value="HNH_2"/>
    <property type="match status" value="1"/>
</dbReference>
<name>A0A229YS26_9EURO</name>
<dbReference type="EMBL" id="NIDN02000287">
    <property type="protein sequence ID" value="RLL93603.1"/>
    <property type="molecule type" value="Genomic_DNA"/>
</dbReference>
<accession>A0A229YS26</accession>